<keyword evidence="5 6" id="KW-0482">Metalloprotease</keyword>
<sequence length="200" mass="23096">MRPMWKVLPVPGDCQAKQLNCHIAQRIDWPQNKDALTAHESYDEMHLQEYFPFEHVFVSLLELCSELFGISFEEIPGDQVSKWHPDVRFFNILDNSGDYLSSFYLDPYQSEQLEEYDTRPHPRNLICSVLDKGMEEYKALYTSRVNAHQQAHITRYLRKAQPDNALENIALGDDDDDDGTTDDDIEVLGDLLVEGATSRL</sequence>
<proteinExistence type="inferred from homology"/>
<keyword evidence="4 6" id="KW-0862">Zinc</keyword>
<dbReference type="GO" id="GO:0006508">
    <property type="term" value="P:proteolysis"/>
    <property type="evidence" value="ECO:0007669"/>
    <property type="project" value="UniProtKB-KW"/>
</dbReference>
<evidence type="ECO:0000256" key="1">
    <source>
        <dbReference type="ARBA" id="ARBA00022670"/>
    </source>
</evidence>
<dbReference type="InterPro" id="IPR045090">
    <property type="entry name" value="Pept_M3A_M3B"/>
</dbReference>
<evidence type="ECO:0000256" key="4">
    <source>
        <dbReference type="ARBA" id="ARBA00022833"/>
    </source>
</evidence>
<dbReference type="PANTHER" id="PTHR11804:SF83">
    <property type="entry name" value="LD37516P"/>
    <property type="match status" value="1"/>
</dbReference>
<comment type="caution">
    <text evidence="8">The sequence shown here is derived from an EMBL/GenBank/DDBJ whole genome shotgun (WGS) entry which is preliminary data.</text>
</comment>
<dbReference type="Pfam" id="PF01432">
    <property type="entry name" value="Peptidase_M3"/>
    <property type="match status" value="1"/>
</dbReference>
<dbReference type="SUPFAM" id="SSF55486">
    <property type="entry name" value="Metalloproteases ('zincins'), catalytic domain"/>
    <property type="match status" value="1"/>
</dbReference>
<comment type="similarity">
    <text evidence="6">Belongs to the peptidase M3 family.</text>
</comment>
<keyword evidence="1 6" id="KW-0645">Protease</keyword>
<dbReference type="AlphaFoldDB" id="A0A8J5TUA7"/>
<name>A0A8J5TUA7_HOMAM</name>
<gene>
    <name evidence="8" type="primary">Nln-L</name>
    <name evidence="8" type="ORF">Hamer_G000495</name>
</gene>
<evidence type="ECO:0000256" key="3">
    <source>
        <dbReference type="ARBA" id="ARBA00022801"/>
    </source>
</evidence>
<evidence type="ECO:0000313" key="9">
    <source>
        <dbReference type="Proteomes" id="UP000747542"/>
    </source>
</evidence>
<evidence type="ECO:0000256" key="6">
    <source>
        <dbReference type="RuleBase" id="RU003435"/>
    </source>
</evidence>
<feature type="domain" description="Peptidase M3A/M3B catalytic" evidence="7">
    <location>
        <begin position="36"/>
        <end position="111"/>
    </location>
</feature>
<keyword evidence="2 6" id="KW-0479">Metal-binding</keyword>
<evidence type="ECO:0000256" key="5">
    <source>
        <dbReference type="ARBA" id="ARBA00023049"/>
    </source>
</evidence>
<dbReference type="EMBL" id="JAHLQT010002534">
    <property type="protein sequence ID" value="KAG7177227.1"/>
    <property type="molecule type" value="Genomic_DNA"/>
</dbReference>
<dbReference type="Proteomes" id="UP000747542">
    <property type="component" value="Unassembled WGS sequence"/>
</dbReference>
<accession>A0A8J5TUA7</accession>
<dbReference type="InterPro" id="IPR001567">
    <property type="entry name" value="Pept_M3A_M3B_dom"/>
</dbReference>
<evidence type="ECO:0000259" key="7">
    <source>
        <dbReference type="Pfam" id="PF01432"/>
    </source>
</evidence>
<dbReference type="PANTHER" id="PTHR11804">
    <property type="entry name" value="PROTEASE M3 THIMET OLIGOPEPTIDASE-RELATED"/>
    <property type="match status" value="1"/>
</dbReference>
<dbReference type="GO" id="GO:0046872">
    <property type="term" value="F:metal ion binding"/>
    <property type="evidence" value="ECO:0007669"/>
    <property type="project" value="UniProtKB-UniRule"/>
</dbReference>
<protein>
    <submittedName>
        <fullName evidence="8">Neurolysin-like</fullName>
    </submittedName>
</protein>
<organism evidence="8 9">
    <name type="scientific">Homarus americanus</name>
    <name type="common">American lobster</name>
    <dbReference type="NCBI Taxonomy" id="6706"/>
    <lineage>
        <taxon>Eukaryota</taxon>
        <taxon>Metazoa</taxon>
        <taxon>Ecdysozoa</taxon>
        <taxon>Arthropoda</taxon>
        <taxon>Crustacea</taxon>
        <taxon>Multicrustacea</taxon>
        <taxon>Malacostraca</taxon>
        <taxon>Eumalacostraca</taxon>
        <taxon>Eucarida</taxon>
        <taxon>Decapoda</taxon>
        <taxon>Pleocyemata</taxon>
        <taxon>Astacidea</taxon>
        <taxon>Nephropoidea</taxon>
        <taxon>Nephropidae</taxon>
        <taxon>Homarus</taxon>
    </lineage>
</organism>
<comment type="cofactor">
    <cofactor evidence="6">
        <name>Zn(2+)</name>
        <dbReference type="ChEBI" id="CHEBI:29105"/>
    </cofactor>
    <text evidence="6">Binds 1 zinc ion.</text>
</comment>
<evidence type="ECO:0000313" key="8">
    <source>
        <dbReference type="EMBL" id="KAG7177227.1"/>
    </source>
</evidence>
<dbReference type="Gene3D" id="1.10.1370.40">
    <property type="match status" value="1"/>
</dbReference>
<dbReference type="GO" id="GO:0004222">
    <property type="term" value="F:metalloendopeptidase activity"/>
    <property type="evidence" value="ECO:0007669"/>
    <property type="project" value="InterPro"/>
</dbReference>
<reference evidence="8" key="1">
    <citation type="journal article" date="2021" name="Sci. Adv.">
        <title>The American lobster genome reveals insights on longevity, neural, and immune adaptations.</title>
        <authorList>
            <person name="Polinski J.M."/>
            <person name="Zimin A.V."/>
            <person name="Clark K.F."/>
            <person name="Kohn A.B."/>
            <person name="Sadowski N."/>
            <person name="Timp W."/>
            <person name="Ptitsyn A."/>
            <person name="Khanna P."/>
            <person name="Romanova D.Y."/>
            <person name="Williams P."/>
            <person name="Greenwood S.J."/>
            <person name="Moroz L.L."/>
            <person name="Walt D.R."/>
            <person name="Bodnar A.G."/>
        </authorList>
    </citation>
    <scope>NUCLEOTIDE SEQUENCE</scope>
    <source>
        <strain evidence="8">GMGI-L3</strain>
    </source>
</reference>
<evidence type="ECO:0000256" key="2">
    <source>
        <dbReference type="ARBA" id="ARBA00022723"/>
    </source>
</evidence>
<keyword evidence="3 6" id="KW-0378">Hydrolase</keyword>
<keyword evidence="9" id="KW-1185">Reference proteome</keyword>